<dbReference type="Gene3D" id="2.70.50.70">
    <property type="match status" value="1"/>
</dbReference>
<name>A0A6G1J2W1_9PLEO</name>
<evidence type="ECO:0000313" key="18">
    <source>
        <dbReference type="EMBL" id="KAF2684553.1"/>
    </source>
</evidence>
<evidence type="ECO:0000256" key="7">
    <source>
        <dbReference type="ARBA" id="ARBA00023002"/>
    </source>
</evidence>
<dbReference type="InterPro" id="IPR005103">
    <property type="entry name" value="AA9_LPMO"/>
</dbReference>
<evidence type="ECO:0000313" key="19">
    <source>
        <dbReference type="Proteomes" id="UP000799291"/>
    </source>
</evidence>
<protein>
    <recommendedName>
        <fullName evidence="15">lytic cellulose monooxygenase (C4-dehydrogenating)</fullName>
        <ecNumber evidence="15">1.14.99.56</ecNumber>
    </recommendedName>
</protein>
<keyword evidence="8" id="KW-0186">Copper</keyword>
<evidence type="ECO:0000256" key="10">
    <source>
        <dbReference type="ARBA" id="ARBA00023157"/>
    </source>
</evidence>
<dbReference type="EMBL" id="MU005581">
    <property type="protein sequence ID" value="KAF2684553.1"/>
    <property type="molecule type" value="Genomic_DNA"/>
</dbReference>
<dbReference type="EC" id="1.14.99.56" evidence="15"/>
<evidence type="ECO:0000259" key="17">
    <source>
        <dbReference type="Pfam" id="PF03443"/>
    </source>
</evidence>
<evidence type="ECO:0000256" key="11">
    <source>
        <dbReference type="ARBA" id="ARBA00023277"/>
    </source>
</evidence>
<evidence type="ECO:0000256" key="2">
    <source>
        <dbReference type="ARBA" id="ARBA00004613"/>
    </source>
</evidence>
<evidence type="ECO:0000256" key="16">
    <source>
        <dbReference type="SAM" id="SignalP"/>
    </source>
</evidence>
<dbReference type="PANTHER" id="PTHR33353">
    <property type="entry name" value="PUTATIVE (AFU_ORTHOLOGUE AFUA_1G12560)-RELATED"/>
    <property type="match status" value="1"/>
</dbReference>
<sequence length="315" mass="35003">MMFKTSIALAAIAAASQVADAHFTFFRIAHNGQWEAPFRYMRNKTSPYEERFSLPGHGFTTRDYNYATVYPDYPESVRCGRDNIKHALDTEVLDVQAGDALEFAHTRDEPSEWTDATFNCSSGYGACYEGQVGMDYNHWGPLIVHLSKVPEGQDIHTYDGSGEWIKIYTLGLVWRPDGASPVDWVLYNGGRIPGSRYSFRIPRQTPGGQYLIRVAFVDTGLKGSPYLTQYAHLYPSCFQLSVQNDGTAGALPKGVKIPEVMSPDSPGMQMSQGMHDSRKVDEGYVYPGGDLWDGEKLVVDKPDLTPVPCEVESGC</sequence>
<organism evidence="18 19">
    <name type="scientific">Lentithecium fluviatile CBS 122367</name>
    <dbReference type="NCBI Taxonomy" id="1168545"/>
    <lineage>
        <taxon>Eukaryota</taxon>
        <taxon>Fungi</taxon>
        <taxon>Dikarya</taxon>
        <taxon>Ascomycota</taxon>
        <taxon>Pezizomycotina</taxon>
        <taxon>Dothideomycetes</taxon>
        <taxon>Pleosporomycetidae</taxon>
        <taxon>Pleosporales</taxon>
        <taxon>Massarineae</taxon>
        <taxon>Lentitheciaceae</taxon>
        <taxon>Lentithecium</taxon>
    </lineage>
</organism>
<evidence type="ECO:0000256" key="3">
    <source>
        <dbReference type="ARBA" id="ARBA00022525"/>
    </source>
</evidence>
<dbReference type="Proteomes" id="UP000799291">
    <property type="component" value="Unassembled WGS sequence"/>
</dbReference>
<comment type="catalytic activity">
    <reaction evidence="14">
        <text>[(1-&gt;4)-beta-D-glucosyl]n+m + reduced acceptor + O2 = 4-dehydro-beta-D-glucosyl-[(1-&gt;4)-beta-D-glucosyl]n-1 + [(1-&gt;4)-beta-D-glucosyl]m + acceptor + H2O.</text>
        <dbReference type="EC" id="1.14.99.56"/>
    </reaction>
</comment>
<evidence type="ECO:0000256" key="8">
    <source>
        <dbReference type="ARBA" id="ARBA00023008"/>
    </source>
</evidence>
<dbReference type="AlphaFoldDB" id="A0A6G1J2W1"/>
<dbReference type="InterPro" id="IPR049892">
    <property type="entry name" value="AA9"/>
</dbReference>
<feature type="domain" description="Auxiliary Activity family 9 catalytic" evidence="17">
    <location>
        <begin position="73"/>
        <end position="270"/>
    </location>
</feature>
<proteinExistence type="inferred from homology"/>
<dbReference type="GO" id="GO:0046872">
    <property type="term" value="F:metal ion binding"/>
    <property type="evidence" value="ECO:0007669"/>
    <property type="project" value="UniProtKB-KW"/>
</dbReference>
<comment type="subcellular location">
    <subcellularLocation>
        <location evidence="2">Secreted</location>
    </subcellularLocation>
</comment>
<gene>
    <name evidence="18" type="ORF">K458DRAFT_389020</name>
</gene>
<dbReference type="OrthoDB" id="3496539at2759"/>
<keyword evidence="11" id="KW-0119">Carbohydrate metabolism</keyword>
<keyword evidence="5 16" id="KW-0732">Signal</keyword>
<evidence type="ECO:0000256" key="13">
    <source>
        <dbReference type="ARBA" id="ARBA00044502"/>
    </source>
</evidence>
<keyword evidence="7" id="KW-0560">Oxidoreductase</keyword>
<keyword evidence="3" id="KW-0964">Secreted</keyword>
<comment type="cofactor">
    <cofactor evidence="1">
        <name>Cu(2+)</name>
        <dbReference type="ChEBI" id="CHEBI:29036"/>
    </cofactor>
</comment>
<evidence type="ECO:0000256" key="5">
    <source>
        <dbReference type="ARBA" id="ARBA00022729"/>
    </source>
</evidence>
<dbReference type="Pfam" id="PF03443">
    <property type="entry name" value="AA9"/>
    <property type="match status" value="1"/>
</dbReference>
<evidence type="ECO:0000256" key="9">
    <source>
        <dbReference type="ARBA" id="ARBA00023033"/>
    </source>
</evidence>
<reference evidence="18" key="1">
    <citation type="journal article" date="2020" name="Stud. Mycol.">
        <title>101 Dothideomycetes genomes: a test case for predicting lifestyles and emergence of pathogens.</title>
        <authorList>
            <person name="Haridas S."/>
            <person name="Albert R."/>
            <person name="Binder M."/>
            <person name="Bloem J."/>
            <person name="Labutti K."/>
            <person name="Salamov A."/>
            <person name="Andreopoulos B."/>
            <person name="Baker S."/>
            <person name="Barry K."/>
            <person name="Bills G."/>
            <person name="Bluhm B."/>
            <person name="Cannon C."/>
            <person name="Castanera R."/>
            <person name="Culley D."/>
            <person name="Daum C."/>
            <person name="Ezra D."/>
            <person name="Gonzalez J."/>
            <person name="Henrissat B."/>
            <person name="Kuo A."/>
            <person name="Liang C."/>
            <person name="Lipzen A."/>
            <person name="Lutzoni F."/>
            <person name="Magnuson J."/>
            <person name="Mondo S."/>
            <person name="Nolan M."/>
            <person name="Ohm R."/>
            <person name="Pangilinan J."/>
            <person name="Park H.-J."/>
            <person name="Ramirez L."/>
            <person name="Alfaro M."/>
            <person name="Sun H."/>
            <person name="Tritt A."/>
            <person name="Yoshinaga Y."/>
            <person name="Zwiers L.-H."/>
            <person name="Turgeon B."/>
            <person name="Goodwin S."/>
            <person name="Spatafora J."/>
            <person name="Crous P."/>
            <person name="Grigoriev I."/>
        </authorList>
    </citation>
    <scope>NUCLEOTIDE SEQUENCE</scope>
    <source>
        <strain evidence="18">CBS 122367</strain>
    </source>
</reference>
<evidence type="ECO:0000256" key="1">
    <source>
        <dbReference type="ARBA" id="ARBA00001973"/>
    </source>
</evidence>
<dbReference type="PANTHER" id="PTHR33353:SF10">
    <property type="entry name" value="ENDO-BETA-1,4-GLUCANASE D"/>
    <property type="match status" value="1"/>
</dbReference>
<keyword evidence="10" id="KW-1015">Disulfide bond</keyword>
<evidence type="ECO:0000256" key="14">
    <source>
        <dbReference type="ARBA" id="ARBA00045077"/>
    </source>
</evidence>
<accession>A0A6G1J2W1</accession>
<keyword evidence="4" id="KW-0479">Metal-binding</keyword>
<keyword evidence="9 18" id="KW-0503">Monooxygenase</keyword>
<comment type="similarity">
    <text evidence="13">Belongs to the polysaccharide monooxygenase AA9 family.</text>
</comment>
<dbReference type="GO" id="GO:0030245">
    <property type="term" value="P:cellulose catabolic process"/>
    <property type="evidence" value="ECO:0007669"/>
    <property type="project" value="UniProtKB-KW"/>
</dbReference>
<evidence type="ECO:0000256" key="6">
    <source>
        <dbReference type="ARBA" id="ARBA00023001"/>
    </source>
</evidence>
<evidence type="ECO:0000256" key="12">
    <source>
        <dbReference type="ARBA" id="ARBA00023326"/>
    </source>
</evidence>
<feature type="signal peptide" evidence="16">
    <location>
        <begin position="1"/>
        <end position="21"/>
    </location>
</feature>
<feature type="chain" id="PRO_5026336175" description="lytic cellulose monooxygenase (C4-dehydrogenating)" evidence="16">
    <location>
        <begin position="22"/>
        <end position="315"/>
    </location>
</feature>
<evidence type="ECO:0000256" key="15">
    <source>
        <dbReference type="ARBA" id="ARBA00047174"/>
    </source>
</evidence>
<dbReference type="GO" id="GO:0005576">
    <property type="term" value="C:extracellular region"/>
    <property type="evidence" value="ECO:0007669"/>
    <property type="project" value="UniProtKB-SubCell"/>
</dbReference>
<dbReference type="GO" id="GO:0004497">
    <property type="term" value="F:monooxygenase activity"/>
    <property type="evidence" value="ECO:0007669"/>
    <property type="project" value="UniProtKB-KW"/>
</dbReference>
<keyword evidence="19" id="KW-1185">Reference proteome</keyword>
<keyword evidence="6" id="KW-0136">Cellulose degradation</keyword>
<evidence type="ECO:0000256" key="4">
    <source>
        <dbReference type="ARBA" id="ARBA00022723"/>
    </source>
</evidence>
<keyword evidence="12" id="KW-0624">Polysaccharide degradation</keyword>